<comment type="caution">
    <text evidence="3">The sequence shown here is derived from an EMBL/GenBank/DDBJ whole genome shotgun (WGS) entry which is preliminary data.</text>
</comment>
<dbReference type="InterPro" id="IPR032710">
    <property type="entry name" value="NTF2-like_dom_sf"/>
</dbReference>
<evidence type="ECO:0000259" key="2">
    <source>
        <dbReference type="Pfam" id="PF12680"/>
    </source>
</evidence>
<dbReference type="PANTHER" id="PTHR41252:SF1">
    <property type="entry name" value="BLR2505 PROTEIN"/>
    <property type="match status" value="1"/>
</dbReference>
<keyword evidence="4" id="KW-1185">Reference proteome</keyword>
<protein>
    <submittedName>
        <fullName evidence="3">Nuclear transport factor 2 family protein</fullName>
    </submittedName>
</protein>
<dbReference type="SUPFAM" id="SSF54427">
    <property type="entry name" value="NTF2-like"/>
    <property type="match status" value="1"/>
</dbReference>
<dbReference type="InterPro" id="IPR006311">
    <property type="entry name" value="TAT_signal"/>
</dbReference>
<feature type="chain" id="PRO_5040943641" evidence="1">
    <location>
        <begin position="30"/>
        <end position="169"/>
    </location>
</feature>
<evidence type="ECO:0000313" key="3">
    <source>
        <dbReference type="EMBL" id="MCV7169009.1"/>
    </source>
</evidence>
<dbReference type="PROSITE" id="PS51318">
    <property type="entry name" value="TAT"/>
    <property type="match status" value="1"/>
</dbReference>
<sequence>MTDRRRTRTTLAALLAAAAVTAGCATADAAPPQADAEQRNTHLVREAFTRGVGDAETFYAILADDVTWTVARATAPTTYTSRQQFLDDGVAPIVDRLTGQIQADVQELIADDDQVVARWRGTATARDGVPYVNEYAWVMTMANERVTRVVAYLDLVALDDLITRVPLPS</sequence>
<feature type="signal peptide" evidence="1">
    <location>
        <begin position="1"/>
        <end position="29"/>
    </location>
</feature>
<dbReference type="Pfam" id="PF12680">
    <property type="entry name" value="SnoaL_2"/>
    <property type="match status" value="1"/>
</dbReference>
<reference evidence="3" key="1">
    <citation type="submission" date="2020-07" db="EMBL/GenBank/DDBJ databases">
        <authorList>
            <person name="Pettersson B.M.F."/>
            <person name="Behra P.R.K."/>
            <person name="Ramesh M."/>
            <person name="Das S."/>
            <person name="Dasgupta S."/>
            <person name="Kirsebom L.A."/>
        </authorList>
    </citation>
    <scope>NUCLEOTIDE SEQUENCE</scope>
    <source>
        <strain evidence="3">DSM 44615</strain>
    </source>
</reference>
<dbReference type="Proteomes" id="UP001140293">
    <property type="component" value="Unassembled WGS sequence"/>
</dbReference>
<dbReference type="InterPro" id="IPR037401">
    <property type="entry name" value="SnoaL-like"/>
</dbReference>
<evidence type="ECO:0000256" key="1">
    <source>
        <dbReference type="SAM" id="SignalP"/>
    </source>
</evidence>
<reference evidence="3" key="2">
    <citation type="journal article" date="2022" name="BMC Genomics">
        <title>Comparative genome analysis of mycobacteria focusing on tRNA and non-coding RNA.</title>
        <authorList>
            <person name="Behra P.R.K."/>
            <person name="Pettersson B.M.F."/>
            <person name="Ramesh M."/>
            <person name="Das S."/>
            <person name="Dasgupta S."/>
            <person name="Kirsebom L.A."/>
        </authorList>
    </citation>
    <scope>NUCLEOTIDE SEQUENCE</scope>
    <source>
        <strain evidence="3">DSM 44615</strain>
    </source>
</reference>
<proteinExistence type="predicted"/>
<gene>
    <name evidence="3" type="ORF">H7I41_03610</name>
</gene>
<dbReference type="RefSeq" id="WP_264011192.1">
    <property type="nucleotide sequence ID" value="NZ_JACKSJ010000024.1"/>
</dbReference>
<dbReference type="PANTHER" id="PTHR41252">
    <property type="entry name" value="BLR2505 PROTEIN"/>
    <property type="match status" value="1"/>
</dbReference>
<dbReference type="AlphaFoldDB" id="A0A9X2YKW9"/>
<dbReference type="Gene3D" id="3.10.450.50">
    <property type="match status" value="1"/>
</dbReference>
<keyword evidence="1" id="KW-0732">Signal</keyword>
<evidence type="ECO:0000313" key="4">
    <source>
        <dbReference type="Proteomes" id="UP001140293"/>
    </source>
</evidence>
<feature type="domain" description="SnoaL-like" evidence="2">
    <location>
        <begin position="53"/>
        <end position="149"/>
    </location>
</feature>
<accession>A0A9X2YKW9</accession>
<dbReference type="PROSITE" id="PS51257">
    <property type="entry name" value="PROKAR_LIPOPROTEIN"/>
    <property type="match status" value="1"/>
</dbReference>
<organism evidence="3 4">
    <name type="scientific">[Mycobacterium] manitobense</name>
    <dbReference type="NCBI Taxonomy" id="190147"/>
    <lineage>
        <taxon>Bacteria</taxon>
        <taxon>Bacillati</taxon>
        <taxon>Actinomycetota</taxon>
        <taxon>Actinomycetes</taxon>
        <taxon>Mycobacteriales</taxon>
        <taxon>Mycobacteriaceae</taxon>
        <taxon>Mycolicibacterium</taxon>
    </lineage>
</organism>
<dbReference type="EMBL" id="JACKSJ010000024">
    <property type="protein sequence ID" value="MCV7169009.1"/>
    <property type="molecule type" value="Genomic_DNA"/>
</dbReference>
<name>A0A9X2YKW9_9MYCO</name>